<keyword evidence="5" id="KW-1185">Reference proteome</keyword>
<dbReference type="InterPro" id="IPR046826">
    <property type="entry name" value="PDH_N"/>
</dbReference>
<organism evidence="4 5">
    <name type="scientific">Microseira wollei NIES-4236</name>
    <dbReference type="NCBI Taxonomy" id="2530354"/>
    <lineage>
        <taxon>Bacteria</taxon>
        <taxon>Bacillati</taxon>
        <taxon>Cyanobacteriota</taxon>
        <taxon>Cyanophyceae</taxon>
        <taxon>Oscillatoriophycideae</taxon>
        <taxon>Aerosakkonematales</taxon>
        <taxon>Aerosakkonemataceae</taxon>
        <taxon>Microseira</taxon>
    </lineage>
</organism>
<dbReference type="Pfam" id="PF20463">
    <property type="entry name" value="PDH_C"/>
    <property type="match status" value="1"/>
</dbReference>
<reference evidence="4" key="1">
    <citation type="submission" date="2019-10" db="EMBL/GenBank/DDBJ databases">
        <title>Draft genome sequece of Microseira wollei NIES-4236.</title>
        <authorList>
            <person name="Yamaguchi H."/>
            <person name="Suzuki S."/>
            <person name="Kawachi M."/>
        </authorList>
    </citation>
    <scope>NUCLEOTIDE SEQUENCE</scope>
    <source>
        <strain evidence="4">NIES-4236</strain>
    </source>
</reference>
<dbReference type="InterPro" id="IPR008927">
    <property type="entry name" value="6-PGluconate_DH-like_C_sf"/>
</dbReference>
<dbReference type="InterPro" id="IPR003099">
    <property type="entry name" value="Prephen_DH"/>
</dbReference>
<dbReference type="NCBIfam" id="NF008400">
    <property type="entry name" value="PRK11199.1"/>
    <property type="match status" value="1"/>
</dbReference>
<dbReference type="SUPFAM" id="SSF51735">
    <property type="entry name" value="NAD(P)-binding Rossmann-fold domains"/>
    <property type="match status" value="1"/>
</dbReference>
<keyword evidence="2" id="KW-0560">Oxidoreductase</keyword>
<dbReference type="AlphaFoldDB" id="A0AAV3X048"/>
<feature type="domain" description="Prephenate/arogenate dehydrogenase" evidence="3">
    <location>
        <begin position="28"/>
        <end position="283"/>
    </location>
</feature>
<dbReference type="GO" id="GO:0070403">
    <property type="term" value="F:NAD+ binding"/>
    <property type="evidence" value="ECO:0007669"/>
    <property type="project" value="InterPro"/>
</dbReference>
<dbReference type="GO" id="GO:0006571">
    <property type="term" value="P:tyrosine biosynthetic process"/>
    <property type="evidence" value="ECO:0007669"/>
    <property type="project" value="InterPro"/>
</dbReference>
<dbReference type="GO" id="GO:0004665">
    <property type="term" value="F:prephenate dehydrogenase (NADP+) activity"/>
    <property type="evidence" value="ECO:0007669"/>
    <property type="project" value="InterPro"/>
</dbReference>
<comment type="similarity">
    <text evidence="1">Belongs to the prephenate/arogenate dehydrogenase family.</text>
</comment>
<evidence type="ECO:0000256" key="2">
    <source>
        <dbReference type="ARBA" id="ARBA00023002"/>
    </source>
</evidence>
<dbReference type="PANTHER" id="PTHR21363">
    <property type="entry name" value="PREPHENATE DEHYDROGENASE"/>
    <property type="match status" value="1"/>
</dbReference>
<accession>A0AAV3X048</accession>
<dbReference type="PROSITE" id="PS51176">
    <property type="entry name" value="PDH_ADH"/>
    <property type="match status" value="1"/>
</dbReference>
<dbReference type="Pfam" id="PF02153">
    <property type="entry name" value="PDH_N"/>
    <property type="match status" value="1"/>
</dbReference>
<gene>
    <name evidence="4" type="ORF">MiSe_07800</name>
</gene>
<dbReference type="Proteomes" id="UP001050975">
    <property type="component" value="Unassembled WGS sequence"/>
</dbReference>
<dbReference type="InterPro" id="IPR046825">
    <property type="entry name" value="PDH_C"/>
</dbReference>
<protein>
    <submittedName>
        <fullName evidence="4">Prephenate dehydrogenase</fullName>
    </submittedName>
</protein>
<dbReference type="RefSeq" id="WP_226575068.1">
    <property type="nucleotide sequence ID" value="NZ_BLAY01000007.1"/>
</dbReference>
<dbReference type="InterPro" id="IPR050812">
    <property type="entry name" value="Preph/Arog_dehydrog"/>
</dbReference>
<dbReference type="SUPFAM" id="SSF48179">
    <property type="entry name" value="6-phosphogluconate dehydrogenase C-terminal domain-like"/>
    <property type="match status" value="1"/>
</dbReference>
<evidence type="ECO:0000256" key="1">
    <source>
        <dbReference type="ARBA" id="ARBA00007964"/>
    </source>
</evidence>
<dbReference type="Gene3D" id="1.10.3660.10">
    <property type="entry name" value="6-phosphogluconate dehydrogenase C-terminal like domain"/>
    <property type="match status" value="1"/>
</dbReference>
<evidence type="ECO:0000259" key="3">
    <source>
        <dbReference type="PROSITE" id="PS51176"/>
    </source>
</evidence>
<evidence type="ECO:0000313" key="5">
    <source>
        <dbReference type="Proteomes" id="UP001050975"/>
    </source>
</evidence>
<dbReference type="Gene3D" id="3.40.50.720">
    <property type="entry name" value="NAD(P)-binding Rossmann-like Domain"/>
    <property type="match status" value="1"/>
</dbReference>
<evidence type="ECO:0000313" key="4">
    <source>
        <dbReference type="EMBL" id="GET36032.1"/>
    </source>
</evidence>
<dbReference type="PANTHER" id="PTHR21363:SF0">
    <property type="entry name" value="PREPHENATE DEHYDROGENASE [NADP(+)]"/>
    <property type="match status" value="1"/>
</dbReference>
<dbReference type="GO" id="GO:0008977">
    <property type="term" value="F:prephenate dehydrogenase (NAD+) activity"/>
    <property type="evidence" value="ECO:0007669"/>
    <property type="project" value="InterPro"/>
</dbReference>
<name>A0AAV3X048_9CYAN</name>
<sequence length="283" mass="31307">MQLLDNGVKSSIPAFTADSSSLTNATPKNITVIGGSGRMGQLFVQQLSAAGHNVSILGSKGWDDADTLLSQADLVLVSVPIERTIDIIKLAAKYLSPTTALADITSIKTQPLQAMLEYHQGPVIGLHPMFGPKVKSFSEQKFVVCPGRNEETFQWLLNWIKTLGGNIIVCTPEEHDRLMVFVQATQHFSRFSLGAFVTEEQVDLNRSLLLSTPNYQQEIDIVKGLFAQNPQLCVEIMLATEERCQAIAHLASTYNRLAQLVEQKDRSGLIQEFEKAKRFISNF</sequence>
<dbReference type="EMBL" id="BLAY01000007">
    <property type="protein sequence ID" value="GET36032.1"/>
    <property type="molecule type" value="Genomic_DNA"/>
</dbReference>
<proteinExistence type="inferred from homology"/>
<comment type="caution">
    <text evidence="4">The sequence shown here is derived from an EMBL/GenBank/DDBJ whole genome shotgun (WGS) entry which is preliminary data.</text>
</comment>
<dbReference type="InterPro" id="IPR036291">
    <property type="entry name" value="NAD(P)-bd_dom_sf"/>
</dbReference>